<evidence type="ECO:0000313" key="6">
    <source>
        <dbReference type="EMBL" id="TLP77930.1"/>
    </source>
</evidence>
<reference evidence="6 7" key="1">
    <citation type="submission" date="2019-05" db="EMBL/GenBank/DDBJ databases">
        <authorList>
            <person name="Moore K."/>
            <person name="O'Neill P."/>
            <person name="Farbos A."/>
            <person name="Studholme D.J."/>
        </authorList>
    </citation>
    <scope>NUCLEOTIDE SEQUENCE [LARGE SCALE GENOMIC DNA]</scope>
    <source>
        <strain evidence="6 7">DSM 9128</strain>
    </source>
</reference>
<gene>
    <name evidence="3" type="primary">rlpA</name>
    <name evidence="6" type="ORF">FEA48_01690</name>
</gene>
<dbReference type="Proteomes" id="UP000307510">
    <property type="component" value="Unassembled WGS sequence"/>
</dbReference>
<keyword evidence="3" id="KW-0564">Palmitate</keyword>
<protein>
    <recommendedName>
        <fullName evidence="3">Endolytic peptidoglycan transglycosylase RlpA</fullName>
        <ecNumber evidence="3">4.2.2.-</ecNumber>
    </recommendedName>
</protein>
<dbReference type="EMBL" id="VASG01000001">
    <property type="protein sequence ID" value="TLP77930.1"/>
    <property type="molecule type" value="Genomic_DNA"/>
</dbReference>
<dbReference type="EC" id="4.2.2.-" evidence="3"/>
<evidence type="ECO:0000259" key="5">
    <source>
        <dbReference type="Pfam" id="PF03330"/>
    </source>
</evidence>
<dbReference type="InterPro" id="IPR036908">
    <property type="entry name" value="RlpA-like_sf"/>
</dbReference>
<dbReference type="InterPro" id="IPR034718">
    <property type="entry name" value="RlpA"/>
</dbReference>
<keyword evidence="1 3" id="KW-0456">Lyase</keyword>
<dbReference type="GO" id="GO:0000270">
    <property type="term" value="P:peptidoglycan metabolic process"/>
    <property type="evidence" value="ECO:0007669"/>
    <property type="project" value="UniProtKB-UniRule"/>
</dbReference>
<dbReference type="InterPro" id="IPR009009">
    <property type="entry name" value="RlpA-like_DPBB"/>
</dbReference>
<dbReference type="SUPFAM" id="SSF50685">
    <property type="entry name" value="Barwin-like endoglucanases"/>
    <property type="match status" value="1"/>
</dbReference>
<keyword evidence="2 3" id="KW-0961">Cell wall biogenesis/degradation</keyword>
<dbReference type="Gene3D" id="2.40.40.10">
    <property type="entry name" value="RlpA-like domain"/>
    <property type="match status" value="1"/>
</dbReference>
<dbReference type="PANTHER" id="PTHR34183">
    <property type="entry name" value="ENDOLYTIC PEPTIDOGLYCAN TRANSGLYCOSYLASE RLPA"/>
    <property type="match status" value="1"/>
</dbReference>
<comment type="function">
    <text evidence="3">Lytic transglycosylase with a strong preference for naked glycan strands that lack stem peptides.</text>
</comment>
<dbReference type="NCBIfam" id="TIGR00413">
    <property type="entry name" value="rlpA"/>
    <property type="match status" value="1"/>
</dbReference>
<dbReference type="HAMAP" id="MF_02071">
    <property type="entry name" value="RlpA"/>
    <property type="match status" value="1"/>
</dbReference>
<dbReference type="GO" id="GO:0005886">
    <property type="term" value="C:plasma membrane"/>
    <property type="evidence" value="ECO:0007669"/>
    <property type="project" value="UniProtKB-SubCell"/>
</dbReference>
<organism evidence="6 7">
    <name type="scientific">Pseudomonas nitroreducens</name>
    <dbReference type="NCBI Taxonomy" id="46680"/>
    <lineage>
        <taxon>Bacteria</taxon>
        <taxon>Pseudomonadati</taxon>
        <taxon>Pseudomonadota</taxon>
        <taxon>Gammaproteobacteria</taxon>
        <taxon>Pseudomonadales</taxon>
        <taxon>Pseudomonadaceae</taxon>
        <taxon>Pseudomonas</taxon>
    </lineage>
</organism>
<dbReference type="PANTHER" id="PTHR34183:SF8">
    <property type="entry name" value="ENDOLYTIC PEPTIDOGLYCAN TRANSGLYCOSYLASE RLPA-RELATED"/>
    <property type="match status" value="1"/>
</dbReference>
<reference evidence="7" key="2">
    <citation type="submission" date="2019-06" db="EMBL/GenBank/DDBJ databases">
        <title>AzeR, a transcriptional regulator that responds to azelaic acid in Pseudomonas nitroreducens.</title>
        <authorList>
            <person name="Bez C."/>
            <person name="Javvadi S.G."/>
            <person name="Bertani I."/>
            <person name="Devescovi G."/>
            <person name="Studholme D.J."/>
            <person name="Geller A."/>
            <person name="Levy A."/>
            <person name="Venturi V."/>
        </authorList>
    </citation>
    <scope>NUCLEOTIDE SEQUENCE [LARGE SCALE GENOMIC DNA]</scope>
    <source>
        <strain evidence="7">DSM 9128</strain>
    </source>
</reference>
<accession>A0A5R9AHE8</accession>
<dbReference type="GO" id="GO:0071555">
    <property type="term" value="P:cell wall organization"/>
    <property type="evidence" value="ECO:0007669"/>
    <property type="project" value="UniProtKB-KW"/>
</dbReference>
<evidence type="ECO:0000256" key="3">
    <source>
        <dbReference type="HAMAP-Rule" id="MF_02071"/>
    </source>
</evidence>
<dbReference type="AlphaFoldDB" id="A0A5R9AHE8"/>
<evidence type="ECO:0000256" key="2">
    <source>
        <dbReference type="ARBA" id="ARBA00023316"/>
    </source>
</evidence>
<evidence type="ECO:0000313" key="7">
    <source>
        <dbReference type="Proteomes" id="UP000307510"/>
    </source>
</evidence>
<keyword evidence="3" id="KW-0449">Lipoprotein</keyword>
<evidence type="ECO:0000256" key="1">
    <source>
        <dbReference type="ARBA" id="ARBA00023239"/>
    </source>
</evidence>
<dbReference type="InterPro" id="IPR012997">
    <property type="entry name" value="RplA"/>
</dbReference>
<dbReference type="CDD" id="cd22268">
    <property type="entry name" value="DPBB_RlpA-like"/>
    <property type="match status" value="1"/>
</dbReference>
<evidence type="ECO:0000256" key="4">
    <source>
        <dbReference type="RuleBase" id="RU003495"/>
    </source>
</evidence>
<dbReference type="PROSITE" id="PS51257">
    <property type="entry name" value="PROKAR_LIPOPROTEIN"/>
    <property type="match status" value="1"/>
</dbReference>
<comment type="subcellular location">
    <subcellularLocation>
        <location evidence="3">Cell membrane</location>
        <topology evidence="3">Lipid-anchor</topology>
    </subcellularLocation>
</comment>
<proteinExistence type="inferred from homology"/>
<keyword evidence="3" id="KW-1003">Cell membrane</keyword>
<name>A0A5R9AHE8_PSENT</name>
<dbReference type="Pfam" id="PF03330">
    <property type="entry name" value="DPBB_1"/>
    <property type="match status" value="1"/>
</dbReference>
<sequence>MLRPMALIGCLALLAGCSTTSYDSDSEVSGRGYRAEGTASYYGKAHHGKRTASGERFNQNALTAAHRTLPFGTRVRVTNLDNGRSVVVRINDRGPFGRGRIIDVSKAAAEQLNMLRSGTAPVRLEGL</sequence>
<keyword evidence="3" id="KW-0472">Membrane</keyword>
<dbReference type="RefSeq" id="WP_081517440.1">
    <property type="nucleotide sequence ID" value="NZ_VASG01000001.1"/>
</dbReference>
<dbReference type="GO" id="GO:0008932">
    <property type="term" value="F:lytic endotransglycosylase activity"/>
    <property type="evidence" value="ECO:0007669"/>
    <property type="project" value="UniProtKB-UniRule"/>
</dbReference>
<feature type="domain" description="RlpA-like protein double-psi beta-barrel" evidence="5">
    <location>
        <begin position="35"/>
        <end position="123"/>
    </location>
</feature>
<comment type="caution">
    <text evidence="6">The sequence shown here is derived from an EMBL/GenBank/DDBJ whole genome shotgun (WGS) entry which is preliminary data.</text>
</comment>
<comment type="similarity">
    <text evidence="3 4">Belongs to the RlpA family.</text>
</comment>